<dbReference type="AlphaFoldDB" id="A0A967F0Q2"/>
<evidence type="ECO:0000256" key="1">
    <source>
        <dbReference type="SAM" id="SignalP"/>
    </source>
</evidence>
<evidence type="ECO:0000313" key="4">
    <source>
        <dbReference type="Proteomes" id="UP000761264"/>
    </source>
</evidence>
<feature type="chain" id="PRO_5037584157" description="FecR protein domain-containing protein" evidence="1">
    <location>
        <begin position="30"/>
        <end position="156"/>
    </location>
</feature>
<keyword evidence="4" id="KW-1185">Reference proteome</keyword>
<dbReference type="Pfam" id="PF04773">
    <property type="entry name" value="FecR"/>
    <property type="match status" value="1"/>
</dbReference>
<dbReference type="PANTHER" id="PTHR38731">
    <property type="entry name" value="LIPL45-RELATED LIPOPROTEIN-RELATED"/>
    <property type="match status" value="1"/>
</dbReference>
<dbReference type="Proteomes" id="UP000761264">
    <property type="component" value="Unassembled WGS sequence"/>
</dbReference>
<evidence type="ECO:0000259" key="2">
    <source>
        <dbReference type="Pfam" id="PF04773"/>
    </source>
</evidence>
<comment type="caution">
    <text evidence="3">The sequence shown here is derived from an EMBL/GenBank/DDBJ whole genome shotgun (WGS) entry which is preliminary data.</text>
</comment>
<proteinExistence type="predicted"/>
<sequence length="156" mass="16672">MKSPLEMRRVIPGLMLTSALLLLGGTPTAAQQEQVALVKVIAGEAYALRAEQRAELDVGEAIFAKDIVETADGSVGLTFKDGSRISIGPNSRVQFTQFQFAPAEGQLSFLIEFFRGTMLYVSGVIAKLSPDAVKVKTPVATVAVRGTRFLAEVEGD</sequence>
<name>A0A967F0Q2_9PROT</name>
<accession>A0A967F0Q2</accession>
<gene>
    <name evidence="3" type="ORF">HBA54_20270</name>
</gene>
<evidence type="ECO:0000313" key="3">
    <source>
        <dbReference type="EMBL" id="NIA70940.1"/>
    </source>
</evidence>
<feature type="domain" description="FecR protein" evidence="2">
    <location>
        <begin position="68"/>
        <end position="153"/>
    </location>
</feature>
<protein>
    <recommendedName>
        <fullName evidence="2">FecR protein domain-containing protein</fullName>
    </recommendedName>
</protein>
<reference evidence="3" key="1">
    <citation type="submission" date="2020-03" db="EMBL/GenBank/DDBJ databases">
        <title>Genome of Pelagibius litoralis DSM 21314T.</title>
        <authorList>
            <person name="Wang G."/>
        </authorList>
    </citation>
    <scope>NUCLEOTIDE SEQUENCE</scope>
    <source>
        <strain evidence="3">DSM 21314</strain>
    </source>
</reference>
<keyword evidence="1" id="KW-0732">Signal</keyword>
<dbReference type="RefSeq" id="WP_167228055.1">
    <property type="nucleotide sequence ID" value="NZ_JAAQPH010000017.1"/>
</dbReference>
<dbReference type="EMBL" id="JAAQPH010000017">
    <property type="protein sequence ID" value="NIA70940.1"/>
    <property type="molecule type" value="Genomic_DNA"/>
</dbReference>
<feature type="signal peptide" evidence="1">
    <location>
        <begin position="1"/>
        <end position="29"/>
    </location>
</feature>
<organism evidence="3 4">
    <name type="scientific">Pelagibius litoralis</name>
    <dbReference type="NCBI Taxonomy" id="374515"/>
    <lineage>
        <taxon>Bacteria</taxon>
        <taxon>Pseudomonadati</taxon>
        <taxon>Pseudomonadota</taxon>
        <taxon>Alphaproteobacteria</taxon>
        <taxon>Rhodospirillales</taxon>
        <taxon>Rhodovibrionaceae</taxon>
        <taxon>Pelagibius</taxon>
    </lineage>
</organism>
<dbReference type="InterPro" id="IPR006860">
    <property type="entry name" value="FecR"/>
</dbReference>
<dbReference type="Gene3D" id="2.60.120.1440">
    <property type="match status" value="1"/>
</dbReference>